<gene>
    <name evidence="1" type="ORF">LIER_31454</name>
</gene>
<evidence type="ECO:0000313" key="1">
    <source>
        <dbReference type="EMBL" id="GAA0184165.1"/>
    </source>
</evidence>
<dbReference type="EMBL" id="BAABME010011700">
    <property type="protein sequence ID" value="GAA0184165.1"/>
    <property type="molecule type" value="Genomic_DNA"/>
</dbReference>
<comment type="caution">
    <text evidence="1">The sequence shown here is derived from an EMBL/GenBank/DDBJ whole genome shotgun (WGS) entry which is preliminary data.</text>
</comment>
<protein>
    <submittedName>
        <fullName evidence="1">Uncharacterized protein</fullName>
    </submittedName>
</protein>
<reference evidence="1 2" key="1">
    <citation type="submission" date="2024-01" db="EMBL/GenBank/DDBJ databases">
        <title>The complete chloroplast genome sequence of Lithospermum erythrorhizon: insights into the phylogenetic relationship among Boraginaceae species and the maternal lineages of purple gromwells.</title>
        <authorList>
            <person name="Okada T."/>
            <person name="Watanabe K."/>
        </authorList>
    </citation>
    <scope>NUCLEOTIDE SEQUENCE [LARGE SCALE GENOMIC DNA]</scope>
</reference>
<organism evidence="1 2">
    <name type="scientific">Lithospermum erythrorhizon</name>
    <name type="common">Purple gromwell</name>
    <name type="synonym">Lithospermum officinale var. erythrorhizon</name>
    <dbReference type="NCBI Taxonomy" id="34254"/>
    <lineage>
        <taxon>Eukaryota</taxon>
        <taxon>Viridiplantae</taxon>
        <taxon>Streptophyta</taxon>
        <taxon>Embryophyta</taxon>
        <taxon>Tracheophyta</taxon>
        <taxon>Spermatophyta</taxon>
        <taxon>Magnoliopsida</taxon>
        <taxon>eudicotyledons</taxon>
        <taxon>Gunneridae</taxon>
        <taxon>Pentapetalae</taxon>
        <taxon>asterids</taxon>
        <taxon>lamiids</taxon>
        <taxon>Boraginales</taxon>
        <taxon>Boraginaceae</taxon>
        <taxon>Boraginoideae</taxon>
        <taxon>Lithospermeae</taxon>
        <taxon>Lithospermum</taxon>
    </lineage>
</organism>
<dbReference type="Proteomes" id="UP001454036">
    <property type="component" value="Unassembled WGS sequence"/>
</dbReference>
<evidence type="ECO:0000313" key="2">
    <source>
        <dbReference type="Proteomes" id="UP001454036"/>
    </source>
</evidence>
<name>A0AAV3RTD5_LITER</name>
<accession>A0AAV3RTD5</accession>
<keyword evidence="2" id="KW-1185">Reference proteome</keyword>
<sequence>MDVEDFDMRDIDEYEMLTGYPIGCKILYAYTVEGRGFGWSKPLLCEDDMNEFRKLAMIKNFMDIYIYCNPDPKLLKLYSSCRLRTIVPRVEYCSFRIAEPFNKILFVRRGILVIVLLC</sequence>
<dbReference type="AlphaFoldDB" id="A0AAV3RTD5"/>
<proteinExistence type="predicted"/>